<dbReference type="PIRSF" id="PIRSF006487">
    <property type="entry name" value="GcvT"/>
    <property type="match status" value="1"/>
</dbReference>
<proteinExistence type="predicted"/>
<dbReference type="Pfam" id="PF25455">
    <property type="entry name" value="Beta-barrel_CAF17_C"/>
    <property type="match status" value="1"/>
</dbReference>
<dbReference type="InterPro" id="IPR045179">
    <property type="entry name" value="YgfZ/GcvT"/>
</dbReference>
<evidence type="ECO:0000256" key="2">
    <source>
        <dbReference type="PIRSR" id="PIRSR006487-1"/>
    </source>
</evidence>
<feature type="binding site" evidence="2">
    <location>
        <position position="177"/>
    </location>
    <ligand>
        <name>substrate</name>
    </ligand>
</feature>
<name>A0A5B9ECK4_9BACT</name>
<dbReference type="InterPro" id="IPR057460">
    <property type="entry name" value="CAF17_C"/>
</dbReference>
<organism evidence="5 6">
    <name type="scientific">Terriglobus albidus</name>
    <dbReference type="NCBI Taxonomy" id="1592106"/>
    <lineage>
        <taxon>Bacteria</taxon>
        <taxon>Pseudomonadati</taxon>
        <taxon>Acidobacteriota</taxon>
        <taxon>Terriglobia</taxon>
        <taxon>Terriglobales</taxon>
        <taxon>Acidobacteriaceae</taxon>
        <taxon>Terriglobus</taxon>
    </lineage>
</organism>
<feature type="domain" description="GCVT N-terminal" evidence="3">
    <location>
        <begin position="22"/>
        <end position="236"/>
    </location>
</feature>
<keyword evidence="1" id="KW-0809">Transit peptide</keyword>
<dbReference type="InterPro" id="IPR027266">
    <property type="entry name" value="TrmE/GcvT-like"/>
</dbReference>
<evidence type="ECO:0000256" key="1">
    <source>
        <dbReference type="ARBA" id="ARBA00022946"/>
    </source>
</evidence>
<evidence type="ECO:0000259" key="3">
    <source>
        <dbReference type="Pfam" id="PF01571"/>
    </source>
</evidence>
<protein>
    <submittedName>
        <fullName evidence="5">Folate-binding protein YgfZ</fullName>
    </submittedName>
</protein>
<keyword evidence="6" id="KW-1185">Reference proteome</keyword>
<dbReference type="AlphaFoldDB" id="A0A5B9ECK4"/>
<evidence type="ECO:0000313" key="6">
    <source>
        <dbReference type="Proteomes" id="UP000321820"/>
    </source>
</evidence>
<feature type="domain" description="CAF17 C-terminal" evidence="4">
    <location>
        <begin position="261"/>
        <end position="317"/>
    </location>
</feature>
<dbReference type="InterPro" id="IPR017703">
    <property type="entry name" value="YgfZ/GCV_T_CS"/>
</dbReference>
<dbReference type="InterPro" id="IPR006222">
    <property type="entry name" value="GCVT_N"/>
</dbReference>
<reference evidence="5 6" key="1">
    <citation type="submission" date="2019-08" db="EMBL/GenBank/DDBJ databases">
        <title>Complete genome sequence of Terriglobus albidus strain ORNL.</title>
        <authorList>
            <person name="Podar M."/>
        </authorList>
    </citation>
    <scope>NUCLEOTIDE SEQUENCE [LARGE SCALE GENOMIC DNA]</scope>
    <source>
        <strain evidence="5 6">ORNL</strain>
    </source>
</reference>
<dbReference type="GO" id="GO:0016226">
    <property type="term" value="P:iron-sulfur cluster assembly"/>
    <property type="evidence" value="ECO:0007669"/>
    <property type="project" value="TreeGrafter"/>
</dbReference>
<evidence type="ECO:0000259" key="4">
    <source>
        <dbReference type="Pfam" id="PF25455"/>
    </source>
</evidence>
<evidence type="ECO:0000313" key="5">
    <source>
        <dbReference type="EMBL" id="QEE29852.1"/>
    </source>
</evidence>
<dbReference type="Proteomes" id="UP000321820">
    <property type="component" value="Chromosome"/>
</dbReference>
<dbReference type="PANTHER" id="PTHR22602">
    <property type="entry name" value="TRANSFERASE CAF17, MITOCHONDRIAL-RELATED"/>
    <property type="match status" value="1"/>
</dbReference>
<accession>A0A5B9ECK4</accession>
<dbReference type="Pfam" id="PF01571">
    <property type="entry name" value="GCV_T"/>
    <property type="match status" value="1"/>
</dbReference>
<dbReference type="Gene3D" id="3.30.1360.120">
    <property type="entry name" value="Probable tRNA modification gtpase trme, domain 1"/>
    <property type="match status" value="1"/>
</dbReference>
<dbReference type="NCBIfam" id="TIGR03317">
    <property type="entry name" value="ygfZ_signature"/>
    <property type="match status" value="1"/>
</dbReference>
<gene>
    <name evidence="5" type="ORF">FTW19_18835</name>
</gene>
<dbReference type="SUPFAM" id="SSF103025">
    <property type="entry name" value="Folate-binding domain"/>
    <property type="match status" value="1"/>
</dbReference>
<dbReference type="KEGG" id="talb:FTW19_18835"/>
<dbReference type="OrthoDB" id="9796287at2"/>
<dbReference type="PANTHER" id="PTHR22602:SF0">
    <property type="entry name" value="TRANSFERASE CAF17, MITOCHONDRIAL-RELATED"/>
    <property type="match status" value="1"/>
</dbReference>
<dbReference type="RefSeq" id="WP_147649122.1">
    <property type="nucleotide sequence ID" value="NZ_CP042806.1"/>
</dbReference>
<dbReference type="EMBL" id="CP042806">
    <property type="protein sequence ID" value="QEE29852.1"/>
    <property type="molecule type" value="Genomic_DNA"/>
</dbReference>
<sequence length="326" mass="35475">MSTLAHNEAPALSVDHHLALKALLSTAAIYPLDAEGWIAVRGEDRVRWLNGMLTNNIRDLNPGEGCYNFLLSAQGRIQHDATAFLLEEQILLETTRERVPALMAAFDHFIIMDDVELEDVSAKHQGLGIAGPKAVEALASIGLDVAGMAPVSTRAFEWRGATVWVVAQYSPLTPRFELWAENVAQLTEALKTLPQADDKTIESLRILEGIPAIGRDLREKELPQETGQTRALHFTKGCYLGQEIVERIRSRGNVHRTFAGFRFSGSVPAPGTAILAGGASVGELTSVDSDLNIALGFIRREAVERGQALTYEGGALTSSPLPFRIE</sequence>